<keyword evidence="2" id="KW-1185">Reference proteome</keyword>
<dbReference type="EMBL" id="NSLI01000004">
    <property type="protein sequence ID" value="PAX07060.1"/>
    <property type="molecule type" value="Genomic_DNA"/>
</dbReference>
<comment type="caution">
    <text evidence="1">The sequence shown here is derived from an EMBL/GenBank/DDBJ whole genome shotgun (WGS) entry which is preliminary data.</text>
</comment>
<evidence type="ECO:0000313" key="1">
    <source>
        <dbReference type="EMBL" id="PAX07060.1"/>
    </source>
</evidence>
<sequence>MTPSTCLTRLDEHQATILGILQRGERLLKAPERDAPALARARWELARALLAYQGFKHRELFDPVAASGCPRRAPVARRLKGECEAVGESFRAYVAKWSAVSVLDCWAEYQPAALRLIAQVRDHLARERRETAALLTA</sequence>
<organism evidence="1 2">
    <name type="scientific">Sphingomonas lenta</name>
    <dbReference type="NCBI Taxonomy" id="1141887"/>
    <lineage>
        <taxon>Bacteria</taxon>
        <taxon>Pseudomonadati</taxon>
        <taxon>Pseudomonadota</taxon>
        <taxon>Alphaproteobacteria</taxon>
        <taxon>Sphingomonadales</taxon>
        <taxon>Sphingomonadaceae</taxon>
        <taxon>Sphingomonas</taxon>
    </lineage>
</organism>
<evidence type="ECO:0000313" key="2">
    <source>
        <dbReference type="Proteomes" id="UP000218151"/>
    </source>
</evidence>
<dbReference type="AlphaFoldDB" id="A0A2A2SCY8"/>
<protein>
    <recommendedName>
        <fullName evidence="3">Hemerythrin-like domain-containing protein</fullName>
    </recommendedName>
</protein>
<evidence type="ECO:0008006" key="3">
    <source>
        <dbReference type="Google" id="ProtNLM"/>
    </source>
</evidence>
<dbReference type="Proteomes" id="UP000218151">
    <property type="component" value="Unassembled WGS sequence"/>
</dbReference>
<reference evidence="2" key="1">
    <citation type="submission" date="2017-09" db="EMBL/GenBank/DDBJ databases">
        <authorList>
            <person name="Feng G."/>
            <person name="Zhu H."/>
        </authorList>
    </citation>
    <scope>NUCLEOTIDE SEQUENCE [LARGE SCALE GENOMIC DNA]</scope>
    <source>
        <strain evidence="2">1PNM-20</strain>
    </source>
</reference>
<dbReference type="OrthoDB" id="7559565at2"/>
<accession>A0A2A2SCY8</accession>
<name>A0A2A2SCY8_9SPHN</name>
<proteinExistence type="predicted"/>
<dbReference type="RefSeq" id="WP_095998884.1">
    <property type="nucleotide sequence ID" value="NZ_NSLI01000004.1"/>
</dbReference>
<gene>
    <name evidence="1" type="ORF">CKY28_13495</name>
</gene>